<accession>A0A6G1ENL2</accession>
<dbReference type="OrthoDB" id="783737at2759"/>
<organism evidence="1 2">
    <name type="scientific">Oryza meyeriana var. granulata</name>
    <dbReference type="NCBI Taxonomy" id="110450"/>
    <lineage>
        <taxon>Eukaryota</taxon>
        <taxon>Viridiplantae</taxon>
        <taxon>Streptophyta</taxon>
        <taxon>Embryophyta</taxon>
        <taxon>Tracheophyta</taxon>
        <taxon>Spermatophyta</taxon>
        <taxon>Magnoliopsida</taxon>
        <taxon>Liliopsida</taxon>
        <taxon>Poales</taxon>
        <taxon>Poaceae</taxon>
        <taxon>BOP clade</taxon>
        <taxon>Oryzoideae</taxon>
        <taxon>Oryzeae</taxon>
        <taxon>Oryzinae</taxon>
        <taxon>Oryza</taxon>
        <taxon>Oryza meyeriana</taxon>
    </lineage>
</organism>
<dbReference type="EMBL" id="SPHZ02000003">
    <property type="protein sequence ID" value="KAF0926209.1"/>
    <property type="molecule type" value="Genomic_DNA"/>
</dbReference>
<dbReference type="AlphaFoldDB" id="A0A6G1ENL2"/>
<evidence type="ECO:0000313" key="2">
    <source>
        <dbReference type="Proteomes" id="UP000479710"/>
    </source>
</evidence>
<evidence type="ECO:0008006" key="3">
    <source>
        <dbReference type="Google" id="ProtNLM"/>
    </source>
</evidence>
<evidence type="ECO:0000313" key="1">
    <source>
        <dbReference type="EMBL" id="KAF0926209.1"/>
    </source>
</evidence>
<name>A0A6G1ENL2_9ORYZ</name>
<dbReference type="Proteomes" id="UP000479710">
    <property type="component" value="Unassembled WGS sequence"/>
</dbReference>
<reference evidence="1 2" key="1">
    <citation type="submission" date="2019-11" db="EMBL/GenBank/DDBJ databases">
        <title>Whole genome sequence of Oryza granulata.</title>
        <authorList>
            <person name="Li W."/>
        </authorList>
    </citation>
    <scope>NUCLEOTIDE SEQUENCE [LARGE SCALE GENOMIC DNA]</scope>
    <source>
        <strain evidence="2">cv. Menghai</strain>
        <tissue evidence="1">Leaf</tissue>
    </source>
</reference>
<comment type="caution">
    <text evidence="1">The sequence shown here is derived from an EMBL/GenBank/DDBJ whole genome shotgun (WGS) entry which is preliminary data.</text>
</comment>
<gene>
    <name evidence="1" type="ORF">E2562_022039</name>
</gene>
<sequence length="115" mass="12359">MAASSCRMRRVAMFFRQVHALLLKNLSFQRRSAKANTAIAVFPALLCVLLVAIEGMVDHELDRPPFRCDCACVHRDGRLHGDGVRHATLHEHAAAQLRGAGTAEVAGTGAGVGQT</sequence>
<protein>
    <recommendedName>
        <fullName evidence="3">ABC-2 type transporter domain-containing protein</fullName>
    </recommendedName>
</protein>
<keyword evidence="2" id="KW-1185">Reference proteome</keyword>
<proteinExistence type="predicted"/>